<dbReference type="VEuPathDB" id="FungiDB:EMCG_03834"/>
<sequence>MLMVVPANVDIVTQEIVKMAKKMDPGGERILRVLTKPDLVDKDVESAILDLITEKKSQSNIQWNNRFDDHSKLCIATKVVHRAELFETHIDKWGHRFNFEADQQDPLSGLVSPPPDERGSDHSESAAQVNFEARQMSNLAALDDILHSAESVPPPL</sequence>
<dbReference type="OrthoDB" id="415706at2759"/>
<dbReference type="PANTHER" id="PTHR11566">
    <property type="entry name" value="DYNAMIN"/>
    <property type="match status" value="1"/>
</dbReference>
<name>A0A0G2IZP9_9EURO</name>
<dbReference type="GO" id="GO:0000266">
    <property type="term" value="P:mitochondrial fission"/>
    <property type="evidence" value="ECO:0007669"/>
    <property type="project" value="TreeGrafter"/>
</dbReference>
<dbReference type="GO" id="GO:0008017">
    <property type="term" value="F:microtubule binding"/>
    <property type="evidence" value="ECO:0007669"/>
    <property type="project" value="TreeGrafter"/>
</dbReference>
<dbReference type="Gene3D" id="3.40.50.300">
    <property type="entry name" value="P-loop containing nucleotide triphosphate hydrolases"/>
    <property type="match status" value="1"/>
</dbReference>
<dbReference type="SUPFAM" id="SSF52540">
    <property type="entry name" value="P-loop containing nucleoside triphosphate hydrolases"/>
    <property type="match status" value="1"/>
</dbReference>
<dbReference type="EMBL" id="LCZI01001260">
    <property type="protein sequence ID" value="KKZ61649.1"/>
    <property type="molecule type" value="Genomic_DNA"/>
</dbReference>
<dbReference type="GO" id="GO:0048312">
    <property type="term" value="P:intracellular distribution of mitochondria"/>
    <property type="evidence" value="ECO:0007669"/>
    <property type="project" value="TreeGrafter"/>
</dbReference>
<dbReference type="GO" id="GO:0016559">
    <property type="term" value="P:peroxisome fission"/>
    <property type="evidence" value="ECO:0007669"/>
    <property type="project" value="TreeGrafter"/>
</dbReference>
<evidence type="ECO:0000313" key="2">
    <source>
        <dbReference type="EMBL" id="KKZ61649.1"/>
    </source>
</evidence>
<dbReference type="PANTHER" id="PTHR11566:SF215">
    <property type="entry name" value="DYNAMIN GTPASE"/>
    <property type="match status" value="1"/>
</dbReference>
<dbReference type="AlphaFoldDB" id="A0A0G2IZP9"/>
<comment type="caution">
    <text evidence="2">The sequence shown here is derived from an EMBL/GenBank/DDBJ whole genome shotgun (WGS) entry which is preliminary data.</text>
</comment>
<evidence type="ECO:0000256" key="1">
    <source>
        <dbReference type="SAM" id="MobiDB-lite"/>
    </source>
</evidence>
<evidence type="ECO:0000313" key="3">
    <source>
        <dbReference type="Proteomes" id="UP000034164"/>
    </source>
</evidence>
<proteinExistence type="predicted"/>
<dbReference type="InterPro" id="IPR022812">
    <property type="entry name" value="Dynamin"/>
</dbReference>
<feature type="compositionally biased region" description="Basic and acidic residues" evidence="1">
    <location>
        <begin position="115"/>
        <end position="124"/>
    </location>
</feature>
<feature type="region of interest" description="Disordered" evidence="1">
    <location>
        <begin position="104"/>
        <end position="127"/>
    </location>
</feature>
<dbReference type="GO" id="GO:0005874">
    <property type="term" value="C:microtubule"/>
    <property type="evidence" value="ECO:0007669"/>
    <property type="project" value="TreeGrafter"/>
</dbReference>
<dbReference type="GO" id="GO:0006897">
    <property type="term" value="P:endocytosis"/>
    <property type="evidence" value="ECO:0007669"/>
    <property type="project" value="TreeGrafter"/>
</dbReference>
<dbReference type="GO" id="GO:0003924">
    <property type="term" value="F:GTPase activity"/>
    <property type="evidence" value="ECO:0007669"/>
    <property type="project" value="TreeGrafter"/>
</dbReference>
<reference evidence="3" key="1">
    <citation type="journal article" date="2015" name="PLoS Genet.">
        <title>The dynamic genome and transcriptome of the human fungal pathogen Blastomyces and close relative Emmonsia.</title>
        <authorList>
            <person name="Munoz J.F."/>
            <person name="Gauthier G.M."/>
            <person name="Desjardins C.A."/>
            <person name="Gallo J.E."/>
            <person name="Holder J."/>
            <person name="Sullivan T.D."/>
            <person name="Marty A.J."/>
            <person name="Carmen J.C."/>
            <person name="Chen Z."/>
            <person name="Ding L."/>
            <person name="Gujja S."/>
            <person name="Magrini V."/>
            <person name="Misas E."/>
            <person name="Mitreva M."/>
            <person name="Priest M."/>
            <person name="Saif S."/>
            <person name="Whiston E.A."/>
            <person name="Young S."/>
            <person name="Zeng Q."/>
            <person name="Goldman W.E."/>
            <person name="Mardis E.R."/>
            <person name="Taylor J.W."/>
            <person name="McEwen J.G."/>
            <person name="Clay O.K."/>
            <person name="Klein B.S."/>
            <person name="Cuomo C.A."/>
        </authorList>
    </citation>
    <scope>NUCLEOTIDE SEQUENCE [LARGE SCALE GENOMIC DNA]</scope>
    <source>
        <strain evidence="3">UAMH 3008</strain>
    </source>
</reference>
<evidence type="ECO:0008006" key="4">
    <source>
        <dbReference type="Google" id="ProtNLM"/>
    </source>
</evidence>
<accession>A0A0G2IZP9</accession>
<dbReference type="Proteomes" id="UP000034164">
    <property type="component" value="Unassembled WGS sequence"/>
</dbReference>
<protein>
    <recommendedName>
        <fullName evidence="4">Dynamin GTPase</fullName>
    </recommendedName>
</protein>
<dbReference type="GO" id="GO:0016020">
    <property type="term" value="C:membrane"/>
    <property type="evidence" value="ECO:0007669"/>
    <property type="project" value="TreeGrafter"/>
</dbReference>
<organism evidence="2 3">
    <name type="scientific">[Emmonsia] crescens</name>
    <dbReference type="NCBI Taxonomy" id="73230"/>
    <lineage>
        <taxon>Eukaryota</taxon>
        <taxon>Fungi</taxon>
        <taxon>Dikarya</taxon>
        <taxon>Ascomycota</taxon>
        <taxon>Pezizomycotina</taxon>
        <taxon>Eurotiomycetes</taxon>
        <taxon>Eurotiomycetidae</taxon>
        <taxon>Onygenales</taxon>
        <taxon>Ajellomycetaceae</taxon>
        <taxon>Emergomyces</taxon>
    </lineage>
</organism>
<dbReference type="PRINTS" id="PR00195">
    <property type="entry name" value="DYNAMIN"/>
</dbReference>
<gene>
    <name evidence="2" type="ORF">EMCG_03834</name>
</gene>
<dbReference type="InterPro" id="IPR027417">
    <property type="entry name" value="P-loop_NTPase"/>
</dbReference>
<dbReference type="GO" id="GO:0005739">
    <property type="term" value="C:mitochondrion"/>
    <property type="evidence" value="ECO:0007669"/>
    <property type="project" value="TreeGrafter"/>
</dbReference>